<keyword evidence="2 5" id="KW-0863">Zinc-finger</keyword>
<dbReference type="Gene3D" id="3.30.1490.40">
    <property type="match status" value="1"/>
</dbReference>
<dbReference type="FunFam" id="3.30.40.10:FF:000303">
    <property type="entry name" value="Zinc finger CCCH domain-containing protein 19"/>
    <property type="match status" value="1"/>
</dbReference>
<reference evidence="11" key="1">
    <citation type="journal article" date="2019" name="Nat. Commun.">
        <title>Genome-wide association mapping of date palm fruit traits.</title>
        <authorList>
            <person name="Hazzouri K.M."/>
            <person name="Gros-Balthazard M."/>
            <person name="Flowers J.M."/>
            <person name="Copetti D."/>
            <person name="Lemansour A."/>
            <person name="Lebrun M."/>
            <person name="Masmoudi K."/>
            <person name="Ferrand S."/>
            <person name="Dhar M.I."/>
            <person name="Fresquez Z.A."/>
            <person name="Rosas U."/>
            <person name="Zhang J."/>
            <person name="Talag J."/>
            <person name="Lee S."/>
            <person name="Kudrna D."/>
            <person name="Powell R.F."/>
            <person name="Leitch I.J."/>
            <person name="Krueger R.R."/>
            <person name="Wing R.A."/>
            <person name="Amiri K.M.A."/>
            <person name="Purugganan M.D."/>
        </authorList>
    </citation>
    <scope>NUCLEOTIDE SEQUENCE [LARGE SCALE GENOMIC DNA]</scope>
    <source>
        <strain evidence="11">cv. Khalas</strain>
    </source>
</reference>
<dbReference type="Pfam" id="PF02201">
    <property type="entry name" value="SWIB"/>
    <property type="match status" value="1"/>
</dbReference>
<proteinExistence type="predicted"/>
<feature type="domain" description="GYF" evidence="8">
    <location>
        <begin position="834"/>
        <end position="886"/>
    </location>
</feature>
<evidence type="ECO:0000256" key="5">
    <source>
        <dbReference type="PROSITE-ProRule" id="PRU00723"/>
    </source>
</evidence>
<dbReference type="SMART" id="SM00249">
    <property type="entry name" value="PHD"/>
    <property type="match status" value="1"/>
</dbReference>
<feature type="domain" description="C3H1-type" evidence="7">
    <location>
        <begin position="1616"/>
        <end position="1641"/>
    </location>
</feature>
<evidence type="ECO:0000256" key="4">
    <source>
        <dbReference type="ARBA" id="ARBA00023125"/>
    </source>
</evidence>
<feature type="compositionally biased region" description="Polar residues" evidence="6">
    <location>
        <begin position="1090"/>
        <end position="1117"/>
    </location>
</feature>
<feature type="compositionally biased region" description="Basic and acidic residues" evidence="6">
    <location>
        <begin position="1585"/>
        <end position="1594"/>
    </location>
</feature>
<feature type="compositionally biased region" description="Polar residues" evidence="6">
    <location>
        <begin position="1417"/>
        <end position="1431"/>
    </location>
</feature>
<feature type="domain" description="DM2" evidence="10">
    <location>
        <begin position="343"/>
        <end position="426"/>
    </location>
</feature>
<dbReference type="Gene3D" id="1.10.245.10">
    <property type="entry name" value="SWIB/MDM2 domain"/>
    <property type="match status" value="1"/>
</dbReference>
<feature type="zinc finger region" description="C3H1-type" evidence="5">
    <location>
        <begin position="1616"/>
        <end position="1641"/>
    </location>
</feature>
<feature type="compositionally biased region" description="Polar residues" evidence="6">
    <location>
        <begin position="761"/>
        <end position="801"/>
    </location>
</feature>
<dbReference type="SMART" id="SM00151">
    <property type="entry name" value="SWIB"/>
    <property type="match status" value="1"/>
</dbReference>
<dbReference type="PROSITE" id="PS50829">
    <property type="entry name" value="GYF"/>
    <property type="match status" value="1"/>
</dbReference>
<organism evidence="11 12">
    <name type="scientific">Phoenix dactylifera</name>
    <name type="common">Date palm</name>
    <dbReference type="NCBI Taxonomy" id="42345"/>
    <lineage>
        <taxon>Eukaryota</taxon>
        <taxon>Viridiplantae</taxon>
        <taxon>Streptophyta</taxon>
        <taxon>Embryophyta</taxon>
        <taxon>Tracheophyta</taxon>
        <taxon>Spermatophyta</taxon>
        <taxon>Magnoliopsida</taxon>
        <taxon>Liliopsida</taxon>
        <taxon>Arecaceae</taxon>
        <taxon>Coryphoideae</taxon>
        <taxon>Phoeniceae</taxon>
        <taxon>Phoenix</taxon>
    </lineage>
</organism>
<name>A0A8B7CDA4_PHODC</name>
<dbReference type="Pfam" id="PF03126">
    <property type="entry name" value="Plus-3"/>
    <property type="match status" value="1"/>
</dbReference>
<dbReference type="InterPro" id="IPR019835">
    <property type="entry name" value="SWIB_domain"/>
</dbReference>
<dbReference type="CDD" id="cd10567">
    <property type="entry name" value="SWIB-MDM2_like"/>
    <property type="match status" value="1"/>
</dbReference>
<feature type="compositionally biased region" description="Polar residues" evidence="6">
    <location>
        <begin position="1143"/>
        <end position="1153"/>
    </location>
</feature>
<dbReference type="PROSITE" id="PS51360">
    <property type="entry name" value="PLUS3"/>
    <property type="match status" value="1"/>
</dbReference>
<evidence type="ECO:0000259" key="7">
    <source>
        <dbReference type="PROSITE" id="PS50103"/>
    </source>
</evidence>
<dbReference type="GO" id="GO:0008270">
    <property type="term" value="F:zinc ion binding"/>
    <property type="evidence" value="ECO:0007669"/>
    <property type="project" value="UniProtKB-KW"/>
</dbReference>
<dbReference type="SMART" id="SM00444">
    <property type="entry name" value="GYF"/>
    <property type="match status" value="1"/>
</dbReference>
<feature type="region of interest" description="Disordered" evidence="6">
    <location>
        <begin position="670"/>
        <end position="801"/>
    </location>
</feature>
<feature type="region of interest" description="Disordered" evidence="6">
    <location>
        <begin position="1"/>
        <end position="72"/>
    </location>
</feature>
<dbReference type="FunFam" id="3.90.70.200:FF:000002">
    <property type="entry name" value="Zinc finger CCCH domain-containing protein 19"/>
    <property type="match status" value="1"/>
</dbReference>
<dbReference type="InterPro" id="IPR013083">
    <property type="entry name" value="Znf_RING/FYVE/PHD"/>
</dbReference>
<feature type="compositionally biased region" description="Polar residues" evidence="6">
    <location>
        <begin position="1223"/>
        <end position="1233"/>
    </location>
</feature>
<feature type="compositionally biased region" description="Low complexity" evidence="6">
    <location>
        <begin position="730"/>
        <end position="743"/>
    </location>
</feature>
<feature type="compositionally biased region" description="Polar residues" evidence="6">
    <location>
        <begin position="1521"/>
        <end position="1554"/>
    </location>
</feature>
<dbReference type="RefSeq" id="XP_008796873.2">
    <property type="nucleotide sequence ID" value="XM_008798651.4"/>
</dbReference>
<reference evidence="12" key="2">
    <citation type="submission" date="2025-08" db="UniProtKB">
        <authorList>
            <consortium name="RefSeq"/>
        </authorList>
    </citation>
    <scope>IDENTIFICATION</scope>
    <source>
        <tissue evidence="12">Young leaves</tissue>
    </source>
</reference>
<feature type="compositionally biased region" description="Acidic residues" evidence="6">
    <location>
        <begin position="682"/>
        <end position="691"/>
    </location>
</feature>
<dbReference type="OrthoDB" id="6415790at2759"/>
<keyword evidence="4" id="KW-0238">DNA-binding</keyword>
<evidence type="ECO:0000256" key="1">
    <source>
        <dbReference type="ARBA" id="ARBA00022723"/>
    </source>
</evidence>
<dbReference type="InterPro" id="IPR019786">
    <property type="entry name" value="Zinc_finger_PHD-type_CS"/>
</dbReference>
<dbReference type="InterPro" id="IPR000571">
    <property type="entry name" value="Znf_CCCH"/>
</dbReference>
<protein>
    <submittedName>
        <fullName evidence="12">Zinc finger CCCH domain-containing protein 19-like</fullName>
    </submittedName>
</protein>
<dbReference type="InterPro" id="IPR004343">
    <property type="entry name" value="Plus-3_dom"/>
</dbReference>
<dbReference type="GeneID" id="103712193"/>
<evidence type="ECO:0000259" key="8">
    <source>
        <dbReference type="PROSITE" id="PS50829"/>
    </source>
</evidence>
<dbReference type="SUPFAM" id="SSF57903">
    <property type="entry name" value="FYVE/PHD zinc finger"/>
    <property type="match status" value="1"/>
</dbReference>
<feature type="compositionally biased region" description="Basic and acidic residues" evidence="6">
    <location>
        <begin position="670"/>
        <end position="681"/>
    </location>
</feature>
<dbReference type="KEGG" id="pda:103712193"/>
<feature type="compositionally biased region" description="Basic and acidic residues" evidence="6">
    <location>
        <begin position="325"/>
        <end position="344"/>
    </location>
</feature>
<feature type="region of interest" description="Disordered" evidence="6">
    <location>
        <begin position="980"/>
        <end position="1043"/>
    </location>
</feature>
<dbReference type="SUPFAM" id="SSF159042">
    <property type="entry name" value="Plus3-like"/>
    <property type="match status" value="1"/>
</dbReference>
<evidence type="ECO:0000313" key="12">
    <source>
        <dbReference type="RefSeq" id="XP_008796873.2"/>
    </source>
</evidence>
<dbReference type="PANTHER" id="PTHR46695:SF4">
    <property type="entry name" value="ZINC FINGER CCCH DOMAIN-CONTAINING PROTEIN 44"/>
    <property type="match status" value="1"/>
</dbReference>
<evidence type="ECO:0000256" key="3">
    <source>
        <dbReference type="ARBA" id="ARBA00022833"/>
    </source>
</evidence>
<dbReference type="Gene3D" id="3.90.70.200">
    <property type="entry name" value="Plus-3 domain"/>
    <property type="match status" value="1"/>
</dbReference>
<dbReference type="PROSITE" id="PS50103">
    <property type="entry name" value="ZF_C3H1"/>
    <property type="match status" value="1"/>
</dbReference>
<dbReference type="InterPro" id="IPR003121">
    <property type="entry name" value="SWIB_MDM2_domain"/>
</dbReference>
<feature type="region of interest" description="Disordered" evidence="6">
    <location>
        <begin position="291"/>
        <end position="345"/>
    </location>
</feature>
<dbReference type="InterPro" id="IPR035445">
    <property type="entry name" value="GYF-like_dom_sf"/>
</dbReference>
<dbReference type="PROSITE" id="PS01359">
    <property type="entry name" value="ZF_PHD_1"/>
    <property type="match status" value="1"/>
</dbReference>
<evidence type="ECO:0000313" key="11">
    <source>
        <dbReference type="Proteomes" id="UP000228380"/>
    </source>
</evidence>
<evidence type="ECO:0000256" key="6">
    <source>
        <dbReference type="SAM" id="MobiDB-lite"/>
    </source>
</evidence>
<feature type="region of interest" description="Disordered" evidence="6">
    <location>
        <begin position="1215"/>
        <end position="1333"/>
    </location>
</feature>
<feature type="compositionally biased region" description="Polar residues" evidence="6">
    <location>
        <begin position="1441"/>
        <end position="1471"/>
    </location>
</feature>
<dbReference type="InterPro" id="IPR001965">
    <property type="entry name" value="Znf_PHD"/>
</dbReference>
<dbReference type="PROSITE" id="PS51925">
    <property type="entry name" value="SWIB_MDM2"/>
    <property type="match status" value="1"/>
</dbReference>
<feature type="domain" description="Plus3" evidence="9">
    <location>
        <begin position="487"/>
        <end position="620"/>
    </location>
</feature>
<dbReference type="InterPro" id="IPR011011">
    <property type="entry name" value="Znf_FYVE_PHD"/>
</dbReference>
<accession>A0A8B7CDA4</accession>
<feature type="compositionally biased region" description="Polar residues" evidence="6">
    <location>
        <begin position="50"/>
        <end position="60"/>
    </location>
</feature>
<dbReference type="Gene3D" id="3.30.40.10">
    <property type="entry name" value="Zinc/RING finger domain, C3HC4 (zinc finger)"/>
    <property type="match status" value="1"/>
</dbReference>
<feature type="compositionally biased region" description="Basic residues" evidence="6">
    <location>
        <begin position="315"/>
        <end position="324"/>
    </location>
</feature>
<dbReference type="CDD" id="cd15568">
    <property type="entry name" value="PHD5_NSD"/>
    <property type="match status" value="1"/>
</dbReference>
<feature type="compositionally biased region" description="Acidic residues" evidence="6">
    <location>
        <begin position="291"/>
        <end position="300"/>
    </location>
</feature>
<dbReference type="SUPFAM" id="SSF47592">
    <property type="entry name" value="SWIB/MDM2 domain"/>
    <property type="match status" value="1"/>
</dbReference>
<dbReference type="Proteomes" id="UP000228380">
    <property type="component" value="Chromosome 5"/>
</dbReference>
<gene>
    <name evidence="12" type="primary">LOC103712193</name>
</gene>
<feature type="region of interest" description="Disordered" evidence="6">
    <location>
        <begin position="1355"/>
        <end position="1622"/>
    </location>
</feature>
<dbReference type="InterPro" id="IPR036128">
    <property type="entry name" value="Plus3-like_sf"/>
</dbReference>
<dbReference type="Pfam" id="PF02213">
    <property type="entry name" value="GYF"/>
    <property type="match status" value="1"/>
</dbReference>
<dbReference type="PANTHER" id="PTHR46695">
    <property type="entry name" value="ZINC FINGER CCCH DOMAIN-CONTAINING PROTEIN 44-RELATED"/>
    <property type="match status" value="1"/>
</dbReference>
<dbReference type="SMART" id="SM00719">
    <property type="entry name" value="Plus3"/>
    <property type="match status" value="1"/>
</dbReference>
<dbReference type="SUPFAM" id="SSF55277">
    <property type="entry name" value="GYF domain"/>
    <property type="match status" value="1"/>
</dbReference>
<dbReference type="GO" id="GO:0003677">
    <property type="term" value="F:DNA binding"/>
    <property type="evidence" value="ECO:0007669"/>
    <property type="project" value="UniProtKB-KW"/>
</dbReference>
<feature type="region of interest" description="Disordered" evidence="6">
    <location>
        <begin position="94"/>
        <end position="122"/>
    </location>
</feature>
<evidence type="ECO:0000256" key="2">
    <source>
        <dbReference type="ARBA" id="ARBA00022771"/>
    </source>
</evidence>
<dbReference type="Pfam" id="PF25980">
    <property type="entry name" value="NERD_plant"/>
    <property type="match status" value="1"/>
</dbReference>
<feature type="compositionally biased region" description="Basic and acidic residues" evidence="6">
    <location>
        <begin position="1251"/>
        <end position="1263"/>
    </location>
</feature>
<keyword evidence="3 5" id="KW-0862">Zinc</keyword>
<evidence type="ECO:0000259" key="9">
    <source>
        <dbReference type="PROSITE" id="PS51360"/>
    </source>
</evidence>
<dbReference type="InterPro" id="IPR036885">
    <property type="entry name" value="SWIB_MDM2_dom_sf"/>
</dbReference>
<dbReference type="InterPro" id="IPR058668">
    <property type="entry name" value="NERD_dom"/>
</dbReference>
<feature type="compositionally biased region" description="Basic and acidic residues" evidence="6">
    <location>
        <begin position="692"/>
        <end position="706"/>
    </location>
</feature>
<evidence type="ECO:0000259" key="10">
    <source>
        <dbReference type="PROSITE" id="PS51925"/>
    </source>
</evidence>
<keyword evidence="11" id="KW-1185">Reference proteome</keyword>
<keyword evidence="1 5" id="KW-0479">Metal-binding</keyword>
<dbReference type="InterPro" id="IPR003169">
    <property type="entry name" value="GYF"/>
</dbReference>
<feature type="region of interest" description="Disordered" evidence="6">
    <location>
        <begin position="1090"/>
        <end position="1153"/>
    </location>
</feature>
<sequence>MDREEDEPPPRPLGPSSESEEASFPHGEEGVEGEGAAIGATEVDDLQLLASPSSRPSTFTGDEEEAAAFEPVALGDAATGEEALQMGVEMVDPAAEAASQGSGKRKRGRPPKAQGGGRAPPAKRKEEEDVCFICFDGGNLVVCDRRGCSKVYHPACVNRDDAFFRTRGRWNCGWHICSICEKAAHYMCYTCTYSLCKGCIREANFFCVRGSKGFCETCYSTVMLIESNENGNENKAAVDFNDRNSWEYLFKKYWLDQKRKLVLTLEELKNAKHPWKGSVVSAYREESSDELYNADDDQEYSSESSSGHRDGSTSSRRKVRRRSRNTVDDETSAKEVDSERRSMPEDAEWASQELLEFVAHMKNGDKSVQSQFDVQALLLEYIKRNNLRDPRKKSQIVCDPRLQNLFGKPRVGHFEMLKLLESHFLIREASQVGADDDEAVVMDPDTGQVDAEVYSDTTTKMSLDKKRKSRKKIEEREPQTNLDDYAAIDVHNINLIYLRRNLMEDLIDDIDTFNEKVVGSFVRIKIPGTGQRQDMYRLVQVVGTQMFAEKYKIGKTATDIALQILNLDKTEVVTIDVISNQEFTEEECKRLRQSVKCGLISRLTVGDVQKKARVLQAVKVDAWLESEKLRLSHLRDRASETGRRKELRECVEKLQLLSTPEERMRRLNEVPEIHADPHMDPDYESAEEEEVDDKRDKYSRSRESLSRRKGRDFSSLGRGSGSNFNWNGASKSSSGSRVLSRGSLTEDAQDKSEAFSGGGNSENELSWNQGKDAQWTSSWGAPNTHASTTGQEAGIWDNNQLVPKPGNTYGIAAETTSASVPSRVSVPLNINENDKVWHYQDPAGTVQGPFSMLQLRKWNKFFPPDLRIWLTTERQENYILLTDAMKSQNVLPQQEPQHNSYPQPTNFAGAVDDRDNRYGGGWKGTHDSMLIGMQNGSNWSASQIGATLSTAVNILASAGRWAPQPANLSVPKMEVVKGDNAWYGQPHGQSSPRPTAPFGNPYRQPSYQGGGGQGNAGRWNKGQDHGSAWNSDRPRGSRTIGQGYESQHSNWSYLNQQSQQTFVEPWKARPVNDSNLPAPTPQPIMRDRTSVQGSLHTSASTAASVQPINSGWGTTPSAGFGGAHHLSTANPDGVWDVPKQSEDQGSWSVASASVPSMSRMADVGTAQFPERVDHLGDPQLCSQQKPSESNAPNILVNQSGLFPQKEETISSNNAAVPSVSGMDKNQSFQSDYPSPTPRCDRQEFSVSNDPDPAKKWPEAHDNSASKSQGADPAPASLAFEPSDPRSQLSAEVDNMQLRSRDSDEDVADKGIKQNEQPFPEKQNKQPPLAGIEQKLVDPAPSIKLTAECDVLELASDQGSEASSAPKPVSELHGWAPSPAQKLEPNGSGTVPAPPWRDLRFSGTEPIKYSNREGPQDMTGSEWSLPSPTPASRFSGWDIGADSTSGCGTLGQVSSNANTDQGTPAQGNTNANLGWEASAMGNLKSPGMGAPIQGNSNPNTVWGAPIQGNSNPNTVWVAPAQGNPNQYSGWGAPSTGNANQNLGWGAQTQQGNTDASAGWGTGSSRSWNLPAGDPDSLGAQRKHHGDKYPRGRESGHGGGRISWDGSGEASRPTPRGQGQRGVCKFHESGHCKKGASCNYLHP</sequence>